<dbReference type="Gene3D" id="3.40.50.1820">
    <property type="entry name" value="alpha/beta hydrolase"/>
    <property type="match status" value="1"/>
</dbReference>
<dbReference type="Proteomes" id="UP000799324">
    <property type="component" value="Unassembled WGS sequence"/>
</dbReference>
<evidence type="ECO:0000313" key="2">
    <source>
        <dbReference type="EMBL" id="KAF2654746.1"/>
    </source>
</evidence>
<dbReference type="SUPFAM" id="SSF53474">
    <property type="entry name" value="alpha/beta-Hydrolases"/>
    <property type="match status" value="1"/>
</dbReference>
<evidence type="ECO:0000313" key="3">
    <source>
        <dbReference type="Proteomes" id="UP000799324"/>
    </source>
</evidence>
<organism evidence="2 3">
    <name type="scientific">Lophiostoma macrostomum CBS 122681</name>
    <dbReference type="NCBI Taxonomy" id="1314788"/>
    <lineage>
        <taxon>Eukaryota</taxon>
        <taxon>Fungi</taxon>
        <taxon>Dikarya</taxon>
        <taxon>Ascomycota</taxon>
        <taxon>Pezizomycotina</taxon>
        <taxon>Dothideomycetes</taxon>
        <taxon>Pleosporomycetidae</taxon>
        <taxon>Pleosporales</taxon>
        <taxon>Lophiostomataceae</taxon>
        <taxon>Lophiostoma</taxon>
    </lineage>
</organism>
<keyword evidence="3" id="KW-1185">Reference proteome</keyword>
<dbReference type="Pfam" id="PF01738">
    <property type="entry name" value="DLH"/>
    <property type="match status" value="1"/>
</dbReference>
<dbReference type="PANTHER" id="PTHR17630:SF105">
    <property type="entry name" value="DIENELACTONE HYDROLASE FAMILY PROTEIN (AFU_ORTHOLOGUE AFUA_4G08790)"/>
    <property type="match status" value="1"/>
</dbReference>
<dbReference type="AlphaFoldDB" id="A0A6A6T4B4"/>
<feature type="domain" description="Dienelactone hydrolase" evidence="1">
    <location>
        <begin position="26"/>
        <end position="277"/>
    </location>
</feature>
<dbReference type="InterPro" id="IPR029058">
    <property type="entry name" value="AB_hydrolase_fold"/>
</dbReference>
<evidence type="ECO:0000259" key="1">
    <source>
        <dbReference type="Pfam" id="PF01738"/>
    </source>
</evidence>
<sequence length="287" mass="31726">MSCPQCFTGHINPGSPTGRWETVYNLRTYIAEPASGKQALGIIVIIPDAFGVDFVNNQILADHYASAAQFLVYLPDFMNGHAAPVRTMVNMAHMWDEKESLLSRSYYVVATMADFLPFLYRNRFSVSWPRVKNFLRALREDKKTPLPVGIAGFCWGGLHAVKLSHNTPEVQTESGRPLVDAIFTAHPSNLNVPQDIGNVSHNLSIAIGDDDGVMKIGQVREAEAILAAKKPDVDSEVVVYPGAKHGFSIRASRAKPDSQETRQAEEAERQAIAWFQKQFKAVGSIRS</sequence>
<name>A0A6A6T4B4_9PLEO</name>
<dbReference type="OrthoDB" id="17560at2759"/>
<proteinExistence type="predicted"/>
<dbReference type="PANTHER" id="PTHR17630">
    <property type="entry name" value="DIENELACTONE HYDROLASE"/>
    <property type="match status" value="1"/>
</dbReference>
<dbReference type="InterPro" id="IPR002925">
    <property type="entry name" value="Dienelactn_hydro"/>
</dbReference>
<reference evidence="2" key="1">
    <citation type="journal article" date="2020" name="Stud. Mycol.">
        <title>101 Dothideomycetes genomes: a test case for predicting lifestyles and emergence of pathogens.</title>
        <authorList>
            <person name="Haridas S."/>
            <person name="Albert R."/>
            <person name="Binder M."/>
            <person name="Bloem J."/>
            <person name="Labutti K."/>
            <person name="Salamov A."/>
            <person name="Andreopoulos B."/>
            <person name="Baker S."/>
            <person name="Barry K."/>
            <person name="Bills G."/>
            <person name="Bluhm B."/>
            <person name="Cannon C."/>
            <person name="Castanera R."/>
            <person name="Culley D."/>
            <person name="Daum C."/>
            <person name="Ezra D."/>
            <person name="Gonzalez J."/>
            <person name="Henrissat B."/>
            <person name="Kuo A."/>
            <person name="Liang C."/>
            <person name="Lipzen A."/>
            <person name="Lutzoni F."/>
            <person name="Magnuson J."/>
            <person name="Mondo S."/>
            <person name="Nolan M."/>
            <person name="Ohm R."/>
            <person name="Pangilinan J."/>
            <person name="Park H.-J."/>
            <person name="Ramirez L."/>
            <person name="Alfaro M."/>
            <person name="Sun H."/>
            <person name="Tritt A."/>
            <person name="Yoshinaga Y."/>
            <person name="Zwiers L.-H."/>
            <person name="Turgeon B."/>
            <person name="Goodwin S."/>
            <person name="Spatafora J."/>
            <person name="Crous P."/>
            <person name="Grigoriev I."/>
        </authorList>
    </citation>
    <scope>NUCLEOTIDE SEQUENCE</scope>
    <source>
        <strain evidence="2">CBS 122681</strain>
    </source>
</reference>
<dbReference type="GO" id="GO:0016787">
    <property type="term" value="F:hydrolase activity"/>
    <property type="evidence" value="ECO:0007669"/>
    <property type="project" value="UniProtKB-KW"/>
</dbReference>
<keyword evidence="2" id="KW-0378">Hydrolase</keyword>
<gene>
    <name evidence="2" type="ORF">K491DRAFT_679438</name>
</gene>
<accession>A0A6A6T4B4</accession>
<protein>
    <submittedName>
        <fullName evidence="2">Alpha/beta-hydrolase</fullName>
    </submittedName>
</protein>
<dbReference type="EMBL" id="MU004359">
    <property type="protein sequence ID" value="KAF2654746.1"/>
    <property type="molecule type" value="Genomic_DNA"/>
</dbReference>